<reference evidence="10" key="1">
    <citation type="submission" date="2015-02" db="EMBL/GenBank/DDBJ databases">
        <title>Genome sequencing for Strongylocentrotus purpuratus.</title>
        <authorList>
            <person name="Murali S."/>
            <person name="Liu Y."/>
            <person name="Vee V."/>
            <person name="English A."/>
            <person name="Wang M."/>
            <person name="Skinner E."/>
            <person name="Han Y."/>
            <person name="Muzny D.M."/>
            <person name="Worley K.C."/>
            <person name="Gibbs R.A."/>
        </authorList>
    </citation>
    <scope>NUCLEOTIDE SEQUENCE</scope>
</reference>
<dbReference type="InterPro" id="IPR015943">
    <property type="entry name" value="WD40/YVTN_repeat-like_dom_sf"/>
</dbReference>
<dbReference type="Proteomes" id="UP000007110">
    <property type="component" value="Unassembled WGS sequence"/>
</dbReference>
<evidence type="ECO:0000313" key="10">
    <source>
        <dbReference type="Proteomes" id="UP000007110"/>
    </source>
</evidence>
<feature type="signal peptide" evidence="7">
    <location>
        <begin position="1"/>
        <end position="26"/>
    </location>
</feature>
<dbReference type="OrthoDB" id="200924at2759"/>
<evidence type="ECO:0000256" key="1">
    <source>
        <dbReference type="ARBA" id="ARBA00004167"/>
    </source>
</evidence>
<dbReference type="OMA" id="TMWGDED"/>
<evidence type="ECO:0000313" key="9">
    <source>
        <dbReference type="EnsemblMetazoa" id="XP_011674039"/>
    </source>
</evidence>
<dbReference type="GO" id="GO:0016020">
    <property type="term" value="C:membrane"/>
    <property type="evidence" value="ECO:0007669"/>
    <property type="project" value="UniProtKB-SubCell"/>
</dbReference>
<dbReference type="InterPro" id="IPR056376">
    <property type="entry name" value="DEX1_C"/>
</dbReference>
<evidence type="ECO:0000256" key="3">
    <source>
        <dbReference type="ARBA" id="ARBA00022729"/>
    </source>
</evidence>
<dbReference type="InterPro" id="IPR028994">
    <property type="entry name" value="Integrin_alpha_N"/>
</dbReference>
<dbReference type="SUPFAM" id="SSF69318">
    <property type="entry name" value="Integrin alpha N-terminal domain"/>
    <property type="match status" value="1"/>
</dbReference>
<dbReference type="Pfam" id="PF13517">
    <property type="entry name" value="FG-GAP_3"/>
    <property type="match status" value="2"/>
</dbReference>
<reference evidence="9" key="2">
    <citation type="submission" date="2021-01" db="UniProtKB">
        <authorList>
            <consortium name="EnsemblMetazoa"/>
        </authorList>
    </citation>
    <scope>IDENTIFICATION</scope>
</reference>
<evidence type="ECO:0000256" key="6">
    <source>
        <dbReference type="SAM" id="Phobius"/>
    </source>
</evidence>
<dbReference type="RefSeq" id="XP_011674039.2">
    <property type="nucleotide sequence ID" value="XM_011675737.2"/>
</dbReference>
<dbReference type="AlphaFoldDB" id="A0A7M7LTD3"/>
<dbReference type="InterPro" id="IPR013517">
    <property type="entry name" value="FG-GAP"/>
</dbReference>
<dbReference type="PANTHER" id="PTHR21419:SF23">
    <property type="entry name" value="PROTEIN DEFECTIVE IN EXINE FORMATION 1"/>
    <property type="match status" value="1"/>
</dbReference>
<keyword evidence="5 6" id="KW-0472">Membrane</keyword>
<keyword evidence="4 6" id="KW-1133">Transmembrane helix</keyword>
<organism evidence="9 10">
    <name type="scientific">Strongylocentrotus purpuratus</name>
    <name type="common">Purple sea urchin</name>
    <dbReference type="NCBI Taxonomy" id="7668"/>
    <lineage>
        <taxon>Eukaryota</taxon>
        <taxon>Metazoa</taxon>
        <taxon>Echinodermata</taxon>
        <taxon>Eleutherozoa</taxon>
        <taxon>Echinozoa</taxon>
        <taxon>Echinoidea</taxon>
        <taxon>Euechinoidea</taxon>
        <taxon>Echinacea</taxon>
        <taxon>Camarodonta</taxon>
        <taxon>Echinidea</taxon>
        <taxon>Strongylocentrotidae</taxon>
        <taxon>Strongylocentrotus</taxon>
    </lineage>
</organism>
<feature type="domain" description="DEX1 C-terminal" evidence="8">
    <location>
        <begin position="530"/>
        <end position="625"/>
    </location>
</feature>
<evidence type="ECO:0000256" key="5">
    <source>
        <dbReference type="ARBA" id="ARBA00023136"/>
    </source>
</evidence>
<evidence type="ECO:0000256" key="2">
    <source>
        <dbReference type="ARBA" id="ARBA00022692"/>
    </source>
</evidence>
<comment type="subcellular location">
    <subcellularLocation>
        <location evidence="1">Membrane</location>
        <topology evidence="1">Single-pass membrane protein</topology>
    </subcellularLocation>
</comment>
<evidence type="ECO:0000259" key="8">
    <source>
        <dbReference type="Pfam" id="PF23722"/>
    </source>
</evidence>
<dbReference type="InterPro" id="IPR045232">
    <property type="entry name" value="FAM234"/>
</dbReference>
<sequence>MPLLAHFARNMCYLFLLLAYSFKAEGDENSILSCHFDVDIIQSHHVGNSPIVSSPLVADIDADGTLDIITTTFDGTVDVVDGENMKPHSRSQWPYQFPNSTVHASPMLFDVDGDGLREVVVFTTDGEINYFKSDGTFLPEKTVQIPPLWVSKEWINEESLIDTSTTISQFVRTSSDRGYQTNNFIACDAHILATPALTDLDGDGREEELALPVSYYDQLESPRDEESGENIQDIVVGGLVILNLTSGHLIKEVPLHLSKVSKQSAPSPAYLLYPPTVVDLDGHHGPPEVIIATASGLLHAMDSMGRARSGFPVRLEGGAITGQITVDDLDNDGNLEMIVLQTSGDVSCFSNHGNKMWSSKVSGGSMPGSRLADLDDDGVMDVIIPTRDGNVWALSGKTGTRLPHWPVHVGSRLVSNVVITSLINSSQGPSVITTGYDGNLYIISSSSDKGKEQGPCIEAIELGESSLTPVHMADMIPSMPGVEMIAATTHGSIMLMSTQKQEMESVELEDIRWMDATNDKQFAYKQAKYGVFVRRETRQRSYISGTSFTIDLHIEDENRPSGGHSYVIQVFAGSICLQSPVTYSQPGLYSLQVATPNHPITVLVEVHMTNQHGQIFVDSFPVSFNTKVTDDIQWMLVIPTIAMAILLLVLYGYPEVDLLPTSHTSKER</sequence>
<feature type="transmembrane region" description="Helical" evidence="6">
    <location>
        <begin position="632"/>
        <end position="653"/>
    </location>
</feature>
<keyword evidence="2 6" id="KW-0812">Transmembrane</keyword>
<dbReference type="InParanoid" id="A0A7M7LTD3"/>
<dbReference type="Gene3D" id="2.130.10.10">
    <property type="entry name" value="YVTN repeat-like/Quinoprotein amine dehydrogenase"/>
    <property type="match status" value="1"/>
</dbReference>
<dbReference type="EnsemblMetazoa" id="XM_011675737">
    <property type="protein sequence ID" value="XP_011674039"/>
    <property type="gene ID" value="LOC574700"/>
</dbReference>
<protein>
    <recommendedName>
        <fullName evidence="8">DEX1 C-terminal domain-containing protein</fullName>
    </recommendedName>
</protein>
<dbReference type="KEGG" id="spu:574700"/>
<dbReference type="Pfam" id="PF23722">
    <property type="entry name" value="Beta-sand_DEX1"/>
    <property type="match status" value="1"/>
</dbReference>
<evidence type="ECO:0000256" key="4">
    <source>
        <dbReference type="ARBA" id="ARBA00022989"/>
    </source>
</evidence>
<name>A0A7M7LTD3_STRPU</name>
<feature type="chain" id="PRO_5029809389" description="DEX1 C-terminal domain-containing protein" evidence="7">
    <location>
        <begin position="27"/>
        <end position="668"/>
    </location>
</feature>
<dbReference type="GeneID" id="574700"/>
<evidence type="ECO:0000256" key="7">
    <source>
        <dbReference type="SAM" id="SignalP"/>
    </source>
</evidence>
<dbReference type="PANTHER" id="PTHR21419">
    <property type="match status" value="1"/>
</dbReference>
<keyword evidence="3 7" id="KW-0732">Signal</keyword>
<proteinExistence type="predicted"/>
<keyword evidence="10" id="KW-1185">Reference proteome</keyword>
<accession>A0A7M7LTD3</accession>